<evidence type="ECO:0000256" key="6">
    <source>
        <dbReference type="ARBA" id="ARBA00023239"/>
    </source>
</evidence>
<protein>
    <recommendedName>
        <fullName evidence="7">4-hydroxy-3-methoxy-5-polyprenylbenzoate decarboxylase</fullName>
    </recommendedName>
</protein>
<reference evidence="9" key="1">
    <citation type="submission" date="2022-11" db="EMBL/GenBank/DDBJ databases">
        <authorList>
            <person name="Petersen C."/>
        </authorList>
    </citation>
    <scope>NUCLEOTIDE SEQUENCE</scope>
    <source>
        <strain evidence="9">IBT 23319</strain>
    </source>
</reference>
<keyword evidence="8" id="KW-0479">Metal-binding</keyword>
<accession>A0A9W9P221</accession>
<organism evidence="9 10">
    <name type="scientific">Penicillium citrinum</name>
    <dbReference type="NCBI Taxonomy" id="5077"/>
    <lineage>
        <taxon>Eukaryota</taxon>
        <taxon>Fungi</taxon>
        <taxon>Dikarya</taxon>
        <taxon>Ascomycota</taxon>
        <taxon>Pezizomycotina</taxon>
        <taxon>Eurotiomycetes</taxon>
        <taxon>Eurotiomycetidae</taxon>
        <taxon>Eurotiales</taxon>
        <taxon>Aspergillaceae</taxon>
        <taxon>Penicillium</taxon>
    </lineage>
</organism>
<keyword evidence="10" id="KW-1185">Reference proteome</keyword>
<dbReference type="HAMAP" id="MF_03111">
    <property type="entry name" value="Coq4"/>
    <property type="match status" value="1"/>
</dbReference>
<dbReference type="EMBL" id="JAPQKT010000004">
    <property type="protein sequence ID" value="KAJ5233670.1"/>
    <property type="molecule type" value="Genomic_DNA"/>
</dbReference>
<comment type="pathway">
    <text evidence="8">Cofactor biosynthesis; ubiquinone biosynthesis.</text>
</comment>
<comment type="subcellular location">
    <subcellularLocation>
        <location evidence="8">Mitochondrion inner membrane</location>
        <topology evidence="8">Peripheral membrane protein</topology>
        <orientation evidence="8">Matrix side</orientation>
    </subcellularLocation>
</comment>
<dbReference type="OrthoDB" id="4249at2759"/>
<feature type="binding site" evidence="8">
    <location>
        <position position="183"/>
    </location>
    <ligand>
        <name>Zn(2+)</name>
        <dbReference type="ChEBI" id="CHEBI:29105"/>
    </ligand>
</feature>
<evidence type="ECO:0000256" key="3">
    <source>
        <dbReference type="ARBA" id="ARBA00022833"/>
    </source>
</evidence>
<keyword evidence="4 8" id="KW-0496">Mitochondrion</keyword>
<keyword evidence="2 8" id="KW-0999">Mitochondrion inner membrane</keyword>
<evidence type="ECO:0000256" key="1">
    <source>
        <dbReference type="ARBA" id="ARBA00022688"/>
    </source>
</evidence>
<evidence type="ECO:0000256" key="8">
    <source>
        <dbReference type="HAMAP-Rule" id="MF_03111"/>
    </source>
</evidence>
<dbReference type="Proteomes" id="UP001147733">
    <property type="component" value="Unassembled WGS sequence"/>
</dbReference>
<dbReference type="InterPro" id="IPR007715">
    <property type="entry name" value="Coq4"/>
</dbReference>
<proteinExistence type="inferred from homology"/>
<keyword evidence="5 8" id="KW-0472">Membrane</keyword>
<evidence type="ECO:0000313" key="9">
    <source>
        <dbReference type="EMBL" id="KAJ5233670.1"/>
    </source>
</evidence>
<feature type="binding site" evidence="8">
    <location>
        <position position="167"/>
    </location>
    <ligand>
        <name>Zn(2+)</name>
        <dbReference type="ChEBI" id="CHEBI:29105"/>
    </ligand>
</feature>
<dbReference type="GO" id="GO:0120539">
    <property type="term" value="F:4-hydroxy-3-methoxy-5-polyprenylbenzoate decarboxylase activity"/>
    <property type="evidence" value="ECO:0007669"/>
    <property type="project" value="UniProtKB-EC"/>
</dbReference>
<evidence type="ECO:0000256" key="4">
    <source>
        <dbReference type="ARBA" id="ARBA00023128"/>
    </source>
</evidence>
<evidence type="ECO:0000313" key="10">
    <source>
        <dbReference type="Proteomes" id="UP001147733"/>
    </source>
</evidence>
<gene>
    <name evidence="8" type="primary">COQ4</name>
    <name evidence="9" type="ORF">N7469_005436</name>
</gene>
<sequence length="288" mass="33199">MSLVGRRGAKCLRSVSITGQLSPCTSNLRPFSVLNRPQPNYPGHIPLTTIERGALAIGSALGSLVNPRRADLIAALGEATATPYFIYRLRNAMLSDPTGRQILRDRPRITSETLKMDYLRTLPENSVGRTYAKWLDREGVSPDTRDNVQYIDDEECAYVMQRYRECHDFYHAVTGLPIFVEGELALKALEYLNTLLPMTGLSLFAFVRMKPAEKERFLKLHLPWAVRSGLASKELINVYWEKVLEKDVDELRRELNIEQPPDLREIRKMIRRQQKQEKERLQQQQMQQ</sequence>
<dbReference type="InterPro" id="IPR027540">
    <property type="entry name" value="Coq4_euk"/>
</dbReference>
<feature type="binding site" evidence="8">
    <location>
        <position position="171"/>
    </location>
    <ligand>
        <name>Zn(2+)</name>
        <dbReference type="ChEBI" id="CHEBI:29105"/>
    </ligand>
</feature>
<comment type="cofactor">
    <cofactor evidence="8">
        <name>Zn(2+)</name>
        <dbReference type="ChEBI" id="CHEBI:29105"/>
    </cofactor>
</comment>
<dbReference type="GO" id="GO:0031314">
    <property type="term" value="C:extrinsic component of mitochondrial inner membrane"/>
    <property type="evidence" value="ECO:0007669"/>
    <property type="project" value="UniProtKB-UniRule"/>
</dbReference>
<dbReference type="GO" id="GO:0008270">
    <property type="term" value="F:zinc ion binding"/>
    <property type="evidence" value="ECO:0007669"/>
    <property type="project" value="UniProtKB-UniRule"/>
</dbReference>
<comment type="function">
    <text evidence="8">Lyase that catalyzes the C1-decarboxylation of 4-hydroxy-3-methoxy-5-(all-trans-polyprenyl)benzoic acid into 2-methoxy-6-(all-trans-polyprenyl)phenol during ubiquinone biosynthesis.</text>
</comment>
<dbReference type="Pfam" id="PF05019">
    <property type="entry name" value="Coq4"/>
    <property type="match status" value="1"/>
</dbReference>
<name>A0A9W9P221_PENCI</name>
<evidence type="ECO:0000256" key="7">
    <source>
        <dbReference type="ARBA" id="ARBA00081568"/>
    </source>
</evidence>
<evidence type="ECO:0000256" key="2">
    <source>
        <dbReference type="ARBA" id="ARBA00022792"/>
    </source>
</evidence>
<dbReference type="PANTHER" id="PTHR12922:SF7">
    <property type="entry name" value="UBIQUINONE BIOSYNTHESIS PROTEIN COQ4 HOMOLOG, MITOCHONDRIAL"/>
    <property type="match status" value="1"/>
</dbReference>
<comment type="catalytic activity">
    <reaction evidence="8">
        <text>a 4-hydroxy-3-methoxy-5-(all-trans-polyprenyl)benzoate + H(+) = a 2-methoxy-6-(all-trans-polyprenyl)phenol + CO2</text>
        <dbReference type="Rhea" id="RHEA:81179"/>
        <dbReference type="Rhea" id="RHEA-COMP:9551"/>
        <dbReference type="Rhea" id="RHEA-COMP:10931"/>
        <dbReference type="ChEBI" id="CHEBI:15378"/>
        <dbReference type="ChEBI" id="CHEBI:16526"/>
        <dbReference type="ChEBI" id="CHEBI:62731"/>
        <dbReference type="ChEBI" id="CHEBI:84443"/>
        <dbReference type="EC" id="4.1.1.130"/>
    </reaction>
</comment>
<keyword evidence="6 8" id="KW-0456">Lyase</keyword>
<dbReference type="AlphaFoldDB" id="A0A9W9P221"/>
<reference evidence="9" key="2">
    <citation type="journal article" date="2023" name="IMA Fungus">
        <title>Comparative genomic study of the Penicillium genus elucidates a diverse pangenome and 15 lateral gene transfer events.</title>
        <authorList>
            <person name="Petersen C."/>
            <person name="Sorensen T."/>
            <person name="Nielsen M.R."/>
            <person name="Sondergaard T.E."/>
            <person name="Sorensen J.L."/>
            <person name="Fitzpatrick D.A."/>
            <person name="Frisvad J.C."/>
            <person name="Nielsen K.L."/>
        </authorList>
    </citation>
    <scope>NUCLEOTIDE SEQUENCE</scope>
    <source>
        <strain evidence="9">IBT 23319</strain>
    </source>
</reference>
<comment type="similarity">
    <text evidence="8">Belongs to the COQ4 family.</text>
</comment>
<dbReference type="PANTHER" id="PTHR12922">
    <property type="entry name" value="UBIQUINONE BIOSYNTHESIS PROTEIN"/>
    <property type="match status" value="1"/>
</dbReference>
<keyword evidence="1 8" id="KW-0831">Ubiquinone biosynthesis</keyword>
<feature type="binding site" evidence="8">
    <location>
        <position position="168"/>
    </location>
    <ligand>
        <name>Zn(2+)</name>
        <dbReference type="ChEBI" id="CHEBI:29105"/>
    </ligand>
</feature>
<evidence type="ECO:0000256" key="5">
    <source>
        <dbReference type="ARBA" id="ARBA00023136"/>
    </source>
</evidence>
<comment type="subunit">
    <text evidence="8">Component of a multi-subunit COQ enzyme complex, composed of at least COQ3, COQ4, COQ5, COQ6, COQ7 and COQ9.</text>
</comment>
<keyword evidence="3 8" id="KW-0862">Zinc</keyword>
<comment type="caution">
    <text evidence="9">The sequence shown here is derived from an EMBL/GenBank/DDBJ whole genome shotgun (WGS) entry which is preliminary data.</text>
</comment>